<dbReference type="GO" id="GO:0030955">
    <property type="term" value="F:potassium ion binding"/>
    <property type="evidence" value="ECO:0007669"/>
    <property type="project" value="UniProtKB-UniRule"/>
</dbReference>
<gene>
    <name evidence="16" type="ORF">DFR27_0715</name>
</gene>
<accession>A0A3M0AF13</accession>
<dbReference type="GO" id="GO:0004743">
    <property type="term" value="F:pyruvate kinase activity"/>
    <property type="evidence" value="ECO:0007669"/>
    <property type="project" value="UniProtKB-UniRule"/>
</dbReference>
<evidence type="ECO:0000313" key="17">
    <source>
        <dbReference type="Proteomes" id="UP000267187"/>
    </source>
</evidence>
<dbReference type="InterPro" id="IPR040442">
    <property type="entry name" value="Pyrv_kinase-like_dom_sf"/>
</dbReference>
<dbReference type="InterPro" id="IPR001697">
    <property type="entry name" value="Pyr_Knase"/>
</dbReference>
<comment type="pathway">
    <text evidence="1 13">Carbohydrate degradation; glycolysis; pyruvate from D-glyceraldehyde 3-phosphate: step 5/5.</text>
</comment>
<dbReference type="Pfam" id="PF02887">
    <property type="entry name" value="PK_C"/>
    <property type="match status" value="1"/>
</dbReference>
<dbReference type="Gene3D" id="3.20.20.60">
    <property type="entry name" value="Phosphoenolpyruvate-binding domains"/>
    <property type="match status" value="1"/>
</dbReference>
<keyword evidence="11 16" id="KW-0670">Pyruvate</keyword>
<dbReference type="InterPro" id="IPR011037">
    <property type="entry name" value="Pyrv_Knase-like_insert_dom_sf"/>
</dbReference>
<dbReference type="OrthoDB" id="9812123at2"/>
<evidence type="ECO:0000256" key="11">
    <source>
        <dbReference type="ARBA" id="ARBA00023317"/>
    </source>
</evidence>
<dbReference type="Gene3D" id="3.40.1380.20">
    <property type="entry name" value="Pyruvate kinase, C-terminal domain"/>
    <property type="match status" value="1"/>
</dbReference>
<evidence type="ECO:0000256" key="5">
    <source>
        <dbReference type="ARBA" id="ARBA00022723"/>
    </source>
</evidence>
<keyword evidence="5" id="KW-0479">Metal-binding</keyword>
<feature type="domain" description="Pyruvate kinase C-terminal" evidence="15">
    <location>
        <begin position="359"/>
        <end position="473"/>
    </location>
</feature>
<evidence type="ECO:0000256" key="6">
    <source>
        <dbReference type="ARBA" id="ARBA00022741"/>
    </source>
</evidence>
<evidence type="ECO:0000256" key="2">
    <source>
        <dbReference type="ARBA" id="ARBA00008663"/>
    </source>
</evidence>
<dbReference type="Gene3D" id="2.40.33.10">
    <property type="entry name" value="PK beta-barrel domain-like"/>
    <property type="match status" value="1"/>
</dbReference>
<keyword evidence="4 13" id="KW-0808">Transferase</keyword>
<dbReference type="NCBIfam" id="TIGR01064">
    <property type="entry name" value="pyruv_kin"/>
    <property type="match status" value="1"/>
</dbReference>
<name>A0A3M0AF13_9GAMM</name>
<dbReference type="PRINTS" id="PR01050">
    <property type="entry name" value="PYRUVTKNASE"/>
</dbReference>
<organism evidence="16 17">
    <name type="scientific">Umboniibacter marinipuniceus</name>
    <dbReference type="NCBI Taxonomy" id="569599"/>
    <lineage>
        <taxon>Bacteria</taxon>
        <taxon>Pseudomonadati</taxon>
        <taxon>Pseudomonadota</taxon>
        <taxon>Gammaproteobacteria</taxon>
        <taxon>Cellvibrionales</taxon>
        <taxon>Cellvibrionaceae</taxon>
        <taxon>Umboniibacter</taxon>
    </lineage>
</organism>
<comment type="catalytic activity">
    <reaction evidence="13">
        <text>pyruvate + ATP = phosphoenolpyruvate + ADP + H(+)</text>
        <dbReference type="Rhea" id="RHEA:18157"/>
        <dbReference type="ChEBI" id="CHEBI:15361"/>
        <dbReference type="ChEBI" id="CHEBI:15378"/>
        <dbReference type="ChEBI" id="CHEBI:30616"/>
        <dbReference type="ChEBI" id="CHEBI:58702"/>
        <dbReference type="ChEBI" id="CHEBI:456216"/>
        <dbReference type="EC" id="2.7.1.40"/>
    </reaction>
</comment>
<dbReference type="UniPathway" id="UPA00109">
    <property type="reaction ID" value="UER00188"/>
</dbReference>
<keyword evidence="7 13" id="KW-0418">Kinase</keyword>
<feature type="domain" description="Pyruvate kinase barrel" evidence="14">
    <location>
        <begin position="1"/>
        <end position="327"/>
    </location>
</feature>
<keyword evidence="9 13" id="KW-0460">Magnesium</keyword>
<dbReference type="FunFam" id="2.40.33.10:FF:000001">
    <property type="entry name" value="Pyruvate kinase"/>
    <property type="match status" value="1"/>
</dbReference>
<sequence length="475" mass="50419">MRNTKIVATLGPATSDYETLKSLIAAGANVVRLNFSHGEPADHEDRVTKVRKASAELGVHVAILGDLQGPKIRIARFAEGSVVLEEGAEFSLRTDMDKTAGDSQAVAVDYEALITDCDPGDRLLLDDGRVVLVVKEKLATELKCEVVVAGKLSNNKGINKEGGGLSAAALTEKDYADIELAASLDVDYLAVSFPRTGADLEDARQRMNAAGGNALIVAKIERAEVVATPEAMTDVISASDVVMVARGDLAVEIGDAALPGAQKKIIERSRKLGVPVITATQMMESMMDAPAPTRAEVLDVANAVLDGTDAVMLSGETAAGRYPIETVTAMASVIEGTEAYEPQAIRDEALHKDSGQVDEAIANAAMYTARHMGTIKVVANMTESGHTASLMSRVTGALPIVAFCRRKRVANRLALLRNVTPILISADEMVSDTRAEMVTHALNQRGWVQPGEQFILTYGSVNRPGGTNNMKIITV</sequence>
<evidence type="ECO:0000256" key="10">
    <source>
        <dbReference type="ARBA" id="ARBA00023152"/>
    </source>
</evidence>
<dbReference type="EMBL" id="REFJ01000001">
    <property type="protein sequence ID" value="RMA82754.1"/>
    <property type="molecule type" value="Genomic_DNA"/>
</dbReference>
<dbReference type="InterPro" id="IPR015795">
    <property type="entry name" value="Pyrv_Knase_C"/>
</dbReference>
<evidence type="ECO:0000256" key="7">
    <source>
        <dbReference type="ARBA" id="ARBA00022777"/>
    </source>
</evidence>
<evidence type="ECO:0000256" key="1">
    <source>
        <dbReference type="ARBA" id="ARBA00004997"/>
    </source>
</evidence>
<dbReference type="NCBIfam" id="NF004491">
    <property type="entry name" value="PRK05826.1"/>
    <property type="match status" value="1"/>
</dbReference>
<keyword evidence="10 13" id="KW-0324">Glycolysis</keyword>
<dbReference type="RefSeq" id="WP_121876060.1">
    <property type="nucleotide sequence ID" value="NZ_REFJ01000001.1"/>
</dbReference>
<dbReference type="SUPFAM" id="SSF51621">
    <property type="entry name" value="Phosphoenolpyruvate/pyruvate domain"/>
    <property type="match status" value="1"/>
</dbReference>
<dbReference type="Proteomes" id="UP000267187">
    <property type="component" value="Unassembled WGS sequence"/>
</dbReference>
<comment type="caution">
    <text evidence="16">The sequence shown here is derived from an EMBL/GenBank/DDBJ whole genome shotgun (WGS) entry which is preliminary data.</text>
</comment>
<reference evidence="16 17" key="1">
    <citation type="submission" date="2018-10" db="EMBL/GenBank/DDBJ databases">
        <title>Genomic Encyclopedia of Type Strains, Phase IV (KMG-IV): sequencing the most valuable type-strain genomes for metagenomic binning, comparative biology and taxonomic classification.</title>
        <authorList>
            <person name="Goeker M."/>
        </authorList>
    </citation>
    <scope>NUCLEOTIDE SEQUENCE [LARGE SCALE GENOMIC DNA]</scope>
    <source>
        <strain evidence="16 17">DSM 25080</strain>
    </source>
</reference>
<dbReference type="InterPro" id="IPR015806">
    <property type="entry name" value="Pyrv_Knase_insert_dom_sf"/>
</dbReference>
<evidence type="ECO:0000259" key="15">
    <source>
        <dbReference type="Pfam" id="PF02887"/>
    </source>
</evidence>
<dbReference type="SUPFAM" id="SSF50800">
    <property type="entry name" value="PK beta-barrel domain-like"/>
    <property type="match status" value="1"/>
</dbReference>
<evidence type="ECO:0000256" key="9">
    <source>
        <dbReference type="ARBA" id="ARBA00022842"/>
    </source>
</evidence>
<dbReference type="InterPro" id="IPR015813">
    <property type="entry name" value="Pyrv/PenolPyrv_kinase-like_dom"/>
</dbReference>
<dbReference type="GO" id="GO:0000287">
    <property type="term" value="F:magnesium ion binding"/>
    <property type="evidence" value="ECO:0007669"/>
    <property type="project" value="UniProtKB-UniRule"/>
</dbReference>
<comment type="similarity">
    <text evidence="2 13">Belongs to the pyruvate kinase family.</text>
</comment>
<evidence type="ECO:0000313" key="16">
    <source>
        <dbReference type="EMBL" id="RMA82754.1"/>
    </source>
</evidence>
<dbReference type="Pfam" id="PF00224">
    <property type="entry name" value="PK"/>
    <property type="match status" value="1"/>
</dbReference>
<evidence type="ECO:0000256" key="4">
    <source>
        <dbReference type="ARBA" id="ARBA00022679"/>
    </source>
</evidence>
<dbReference type="GO" id="GO:0016301">
    <property type="term" value="F:kinase activity"/>
    <property type="evidence" value="ECO:0007669"/>
    <property type="project" value="UniProtKB-KW"/>
</dbReference>
<keyword evidence="17" id="KW-1185">Reference proteome</keyword>
<evidence type="ECO:0000256" key="8">
    <source>
        <dbReference type="ARBA" id="ARBA00022840"/>
    </source>
</evidence>
<evidence type="ECO:0000256" key="13">
    <source>
        <dbReference type="RuleBase" id="RU000504"/>
    </source>
</evidence>
<dbReference type="InterPro" id="IPR036918">
    <property type="entry name" value="Pyrv_Knase_C_sf"/>
</dbReference>
<evidence type="ECO:0000256" key="12">
    <source>
        <dbReference type="NCBIfam" id="TIGR01064"/>
    </source>
</evidence>
<dbReference type="SUPFAM" id="SSF52935">
    <property type="entry name" value="PK C-terminal domain-like"/>
    <property type="match status" value="1"/>
</dbReference>
<evidence type="ECO:0000256" key="3">
    <source>
        <dbReference type="ARBA" id="ARBA00012142"/>
    </source>
</evidence>
<protein>
    <recommendedName>
        <fullName evidence="3 12">Pyruvate kinase</fullName>
        <ecNumber evidence="3 12">2.7.1.40</ecNumber>
    </recommendedName>
</protein>
<keyword evidence="8" id="KW-0067">ATP-binding</keyword>
<dbReference type="PANTHER" id="PTHR11817">
    <property type="entry name" value="PYRUVATE KINASE"/>
    <property type="match status" value="1"/>
</dbReference>
<dbReference type="EC" id="2.7.1.40" evidence="3 12"/>
<proteinExistence type="inferred from homology"/>
<keyword evidence="6" id="KW-0547">Nucleotide-binding</keyword>
<dbReference type="AlphaFoldDB" id="A0A3M0AF13"/>
<dbReference type="GO" id="GO:0005524">
    <property type="term" value="F:ATP binding"/>
    <property type="evidence" value="ECO:0007669"/>
    <property type="project" value="UniProtKB-KW"/>
</dbReference>
<evidence type="ECO:0000259" key="14">
    <source>
        <dbReference type="Pfam" id="PF00224"/>
    </source>
</evidence>
<dbReference type="InterPro" id="IPR015793">
    <property type="entry name" value="Pyrv_Knase_brl"/>
</dbReference>